<feature type="compositionally biased region" description="Polar residues" evidence="1">
    <location>
        <begin position="121"/>
        <end position="139"/>
    </location>
</feature>
<evidence type="ECO:0000256" key="1">
    <source>
        <dbReference type="SAM" id="MobiDB-lite"/>
    </source>
</evidence>
<feature type="region of interest" description="Disordered" evidence="1">
    <location>
        <begin position="117"/>
        <end position="139"/>
    </location>
</feature>
<feature type="compositionally biased region" description="Basic and acidic residues" evidence="1">
    <location>
        <begin position="44"/>
        <end position="55"/>
    </location>
</feature>
<evidence type="ECO:0000313" key="2">
    <source>
        <dbReference type="EMBL" id="CAE0812279.1"/>
    </source>
</evidence>
<organism evidence="2">
    <name type="scientific">Eutreptiella gymnastica</name>
    <dbReference type="NCBI Taxonomy" id="73025"/>
    <lineage>
        <taxon>Eukaryota</taxon>
        <taxon>Discoba</taxon>
        <taxon>Euglenozoa</taxon>
        <taxon>Euglenida</taxon>
        <taxon>Spirocuta</taxon>
        <taxon>Euglenophyceae</taxon>
        <taxon>Eutreptiales</taxon>
        <taxon>Eutreptiaceae</taxon>
        <taxon>Eutreptiella</taxon>
    </lineage>
</organism>
<feature type="region of interest" description="Disordered" evidence="1">
    <location>
        <begin position="44"/>
        <end position="66"/>
    </location>
</feature>
<accession>A0A7S4FST2</accession>
<dbReference type="EMBL" id="HBJA01066492">
    <property type="protein sequence ID" value="CAE0812279.1"/>
    <property type="molecule type" value="Transcribed_RNA"/>
</dbReference>
<gene>
    <name evidence="2" type="ORF">EGYM00163_LOCUS23429</name>
</gene>
<proteinExistence type="predicted"/>
<name>A0A7S4FST2_9EUGL</name>
<dbReference type="AlphaFoldDB" id="A0A7S4FST2"/>
<protein>
    <submittedName>
        <fullName evidence="2">Uncharacterized protein</fullName>
    </submittedName>
</protein>
<sequence length="139" mass="15730">MTPEVVHTLNGHFTWNMLRGDPGKSEKTQGLQQCDKHNVRMAERQSNNLKKENQNQHKIREKSLYPRPLTPVQLLYNSCTSPVPCMTADPSSTPMHNSSITPLTRGSRANGLMWSEKQHMQDTASEEQVTRVTSDRTGV</sequence>
<reference evidence="2" key="1">
    <citation type="submission" date="2021-01" db="EMBL/GenBank/DDBJ databases">
        <authorList>
            <person name="Corre E."/>
            <person name="Pelletier E."/>
            <person name="Niang G."/>
            <person name="Scheremetjew M."/>
            <person name="Finn R."/>
            <person name="Kale V."/>
            <person name="Holt S."/>
            <person name="Cochrane G."/>
            <person name="Meng A."/>
            <person name="Brown T."/>
            <person name="Cohen L."/>
        </authorList>
    </citation>
    <scope>NUCLEOTIDE SEQUENCE</scope>
    <source>
        <strain evidence="2">CCMP1594</strain>
    </source>
</reference>